<gene>
    <name evidence="1" type="ORF">SAMN05421788_106233</name>
</gene>
<dbReference type="OrthoDB" id="682887at2"/>
<keyword evidence="2" id="KW-1185">Reference proteome</keyword>
<sequence length="236" mass="26359">MYLFEFTKSLLVKSNFYDQIGAYIRYAAKDDPSLEDLLDGHCDSAGTVVMFLMNEKNSESLTLKFAIEDGMYKDEVALNKILADAFINNPKTVKGILAFAVNDIEYLKTAYKQHDWLERFTIIADRLNALKLNLLSRYGDSAGTVETSTVKPLTWTGGVAVLGTLFNELRTTEKNGAGNPFINATAKEIADFICTFFVDEEGNAFERDSVARYLSSDKQAKRNKVDVKAIAARTKD</sequence>
<name>A0A1N7QQC3_9BACT</name>
<evidence type="ECO:0000313" key="1">
    <source>
        <dbReference type="EMBL" id="SIT25061.1"/>
    </source>
</evidence>
<dbReference type="EMBL" id="FTOR01000006">
    <property type="protein sequence ID" value="SIT25061.1"/>
    <property type="molecule type" value="Genomic_DNA"/>
</dbReference>
<organism evidence="1 2">
    <name type="scientific">Filimonas lacunae</name>
    <dbReference type="NCBI Taxonomy" id="477680"/>
    <lineage>
        <taxon>Bacteria</taxon>
        <taxon>Pseudomonadati</taxon>
        <taxon>Bacteroidota</taxon>
        <taxon>Chitinophagia</taxon>
        <taxon>Chitinophagales</taxon>
        <taxon>Chitinophagaceae</taxon>
        <taxon>Filimonas</taxon>
    </lineage>
</organism>
<evidence type="ECO:0000313" key="2">
    <source>
        <dbReference type="Proteomes" id="UP000186917"/>
    </source>
</evidence>
<dbReference type="Proteomes" id="UP000186917">
    <property type="component" value="Unassembled WGS sequence"/>
</dbReference>
<reference evidence="2" key="1">
    <citation type="submission" date="2017-01" db="EMBL/GenBank/DDBJ databases">
        <authorList>
            <person name="Varghese N."/>
            <person name="Submissions S."/>
        </authorList>
    </citation>
    <scope>NUCLEOTIDE SEQUENCE [LARGE SCALE GENOMIC DNA]</scope>
    <source>
        <strain evidence="2">DSM 21054</strain>
    </source>
</reference>
<proteinExistence type="predicted"/>
<dbReference type="STRING" id="477680.SAMN05421788_106233"/>
<dbReference type="RefSeq" id="WP_076380429.1">
    <property type="nucleotide sequence ID" value="NZ_AP017422.1"/>
</dbReference>
<accession>A0A1N7QQC3</accession>
<dbReference type="AlphaFoldDB" id="A0A1N7QQC3"/>
<protein>
    <submittedName>
        <fullName evidence="1">Uncharacterized protein</fullName>
    </submittedName>
</protein>